<dbReference type="Proteomes" id="UP000280935">
    <property type="component" value="Unassembled WGS sequence"/>
</dbReference>
<dbReference type="PANTHER" id="PTHR43818:SF11">
    <property type="entry name" value="BCDNA.GH03377"/>
    <property type="match status" value="1"/>
</dbReference>
<dbReference type="InterPro" id="IPR055170">
    <property type="entry name" value="GFO_IDH_MocA-like_dom"/>
</dbReference>
<evidence type="ECO:0000259" key="3">
    <source>
        <dbReference type="Pfam" id="PF22725"/>
    </source>
</evidence>
<dbReference type="Gene3D" id="3.30.360.10">
    <property type="entry name" value="Dihydrodipicolinate Reductase, domain 2"/>
    <property type="match status" value="1"/>
</dbReference>
<reference evidence="4 5" key="1">
    <citation type="submission" date="2018-11" db="EMBL/GenBank/DDBJ databases">
        <title>Genomes From Bacteria Associated with the Canine Oral Cavity: a Test Case for Automated Genome-Based Taxonomic Assignment.</title>
        <authorList>
            <person name="Coil D.A."/>
            <person name="Jospin G."/>
            <person name="Darling A.E."/>
            <person name="Wallis C."/>
            <person name="Davis I.J."/>
            <person name="Harris S."/>
            <person name="Eisen J.A."/>
            <person name="Holcombe L.J."/>
            <person name="O'Flynn C."/>
        </authorList>
    </citation>
    <scope>NUCLEOTIDE SEQUENCE [LARGE SCALE GENOMIC DNA]</scope>
    <source>
        <strain evidence="4 5">OH2822_COT-296</strain>
    </source>
</reference>
<dbReference type="AlphaFoldDB" id="A0A3P1WR75"/>
<dbReference type="EMBL" id="RQYT01000046">
    <property type="protein sequence ID" value="RRD48267.1"/>
    <property type="molecule type" value="Genomic_DNA"/>
</dbReference>
<keyword evidence="1" id="KW-0560">Oxidoreductase</keyword>
<gene>
    <name evidence="4" type="ORF">EII35_13550</name>
</gene>
<proteinExistence type="predicted"/>
<accession>A0A3P1WR75</accession>
<dbReference type="Gene3D" id="3.40.50.720">
    <property type="entry name" value="NAD(P)-binding Rossmann-like Domain"/>
    <property type="match status" value="1"/>
</dbReference>
<dbReference type="GO" id="GO:0000166">
    <property type="term" value="F:nucleotide binding"/>
    <property type="evidence" value="ECO:0007669"/>
    <property type="project" value="InterPro"/>
</dbReference>
<dbReference type="Pfam" id="PF01408">
    <property type="entry name" value="GFO_IDH_MocA"/>
    <property type="match status" value="1"/>
</dbReference>
<dbReference type="RefSeq" id="WP_125228999.1">
    <property type="nucleotide sequence ID" value="NZ_RQYT01000046.1"/>
</dbReference>
<sequence>MTQTLSVAVIGAGMAGRTHANAWRQVNTIYDSDLPRLRLATIADQHLPFAESAAKAYGYEHATADWRDIVADDSIDIVSIVVANSLHREMAEALVRSGKHVLCEKPLADTLEDAAAMAELEAGHDVVTGLGYCYRRNPGIARIAELAKDGSLGTVSHFNGSYFCDYGADPRTPIAWRYTGPMGSGALGDVGSHLIDVAELVCGPIASVSGAILATVIDHRPRPSGVVMGGRGVTADAEETQELVAVTNDDVATFTARFASGVVGTFSVSRVAHGTPNSLRFEVIGTRGRADFDMARAGEITLTDSTSPAGLGGPRQVLVGPTFPYFADGSSMAFQGVGFTQIEQFTYQAHAFLQQVAGVTDGALPPCASFADGHREMRIADAIARSAAAGGAAITIE</sequence>
<dbReference type="OrthoDB" id="9792085at2"/>
<feature type="domain" description="Gfo/Idh/MocA-like oxidoreductase N-terminal" evidence="2">
    <location>
        <begin position="6"/>
        <end position="131"/>
    </location>
</feature>
<dbReference type="Pfam" id="PF22725">
    <property type="entry name" value="GFO_IDH_MocA_C3"/>
    <property type="match status" value="1"/>
</dbReference>
<evidence type="ECO:0000313" key="5">
    <source>
        <dbReference type="Proteomes" id="UP000280935"/>
    </source>
</evidence>
<dbReference type="InterPro" id="IPR000683">
    <property type="entry name" value="Gfo/Idh/MocA-like_OxRdtase_N"/>
</dbReference>
<dbReference type="SUPFAM" id="SSF51735">
    <property type="entry name" value="NAD(P)-binding Rossmann-fold domains"/>
    <property type="match status" value="1"/>
</dbReference>
<dbReference type="SUPFAM" id="SSF55347">
    <property type="entry name" value="Glyceraldehyde-3-phosphate dehydrogenase-like, C-terminal domain"/>
    <property type="match status" value="1"/>
</dbReference>
<evidence type="ECO:0000259" key="2">
    <source>
        <dbReference type="Pfam" id="PF01408"/>
    </source>
</evidence>
<comment type="caution">
    <text evidence="4">The sequence shown here is derived from an EMBL/GenBank/DDBJ whole genome shotgun (WGS) entry which is preliminary data.</text>
</comment>
<protein>
    <submittedName>
        <fullName evidence="4">Gfo/Idh/MocA family oxidoreductase</fullName>
    </submittedName>
</protein>
<dbReference type="InterPro" id="IPR036291">
    <property type="entry name" value="NAD(P)-bd_dom_sf"/>
</dbReference>
<dbReference type="InterPro" id="IPR050463">
    <property type="entry name" value="Gfo/Idh/MocA_oxidrdct_glycsds"/>
</dbReference>
<name>A0A3P1WR75_9ACTN</name>
<evidence type="ECO:0000256" key="1">
    <source>
        <dbReference type="ARBA" id="ARBA00023002"/>
    </source>
</evidence>
<evidence type="ECO:0000313" key="4">
    <source>
        <dbReference type="EMBL" id="RRD48267.1"/>
    </source>
</evidence>
<dbReference type="GO" id="GO:0016491">
    <property type="term" value="F:oxidoreductase activity"/>
    <property type="evidence" value="ECO:0007669"/>
    <property type="project" value="UniProtKB-KW"/>
</dbReference>
<organism evidence="4 5">
    <name type="scientific">Arachnia propionica</name>
    <dbReference type="NCBI Taxonomy" id="1750"/>
    <lineage>
        <taxon>Bacteria</taxon>
        <taxon>Bacillati</taxon>
        <taxon>Actinomycetota</taxon>
        <taxon>Actinomycetes</taxon>
        <taxon>Propionibacteriales</taxon>
        <taxon>Propionibacteriaceae</taxon>
        <taxon>Arachnia</taxon>
    </lineage>
</organism>
<dbReference type="PANTHER" id="PTHR43818">
    <property type="entry name" value="BCDNA.GH03377"/>
    <property type="match status" value="1"/>
</dbReference>
<feature type="domain" description="GFO/IDH/MocA-like oxidoreductase" evidence="3">
    <location>
        <begin position="141"/>
        <end position="290"/>
    </location>
</feature>